<dbReference type="EMBL" id="AP018492">
    <property type="protein sequence ID" value="BBC61291.1"/>
    <property type="molecule type" value="Genomic_DNA"/>
</dbReference>
<keyword evidence="9" id="KW-0460">Magnesium</keyword>
<evidence type="ECO:0000313" key="12">
    <source>
        <dbReference type="Proteomes" id="UP000269226"/>
    </source>
</evidence>
<comment type="similarity">
    <text evidence="2">Belongs to the TsaE family.</text>
</comment>
<dbReference type="SUPFAM" id="SSF52540">
    <property type="entry name" value="P-loop containing nucleoside triphosphate hydrolases"/>
    <property type="match status" value="1"/>
</dbReference>
<dbReference type="Pfam" id="PF02367">
    <property type="entry name" value="TsaE"/>
    <property type="match status" value="1"/>
</dbReference>
<dbReference type="InterPro" id="IPR003442">
    <property type="entry name" value="T6A_TsaE"/>
</dbReference>
<dbReference type="RefSeq" id="WP_015695158.1">
    <property type="nucleotide sequence ID" value="NZ_AP018492.1"/>
</dbReference>
<proteinExistence type="inferred from homology"/>
<dbReference type="GO" id="GO:0005524">
    <property type="term" value="F:ATP binding"/>
    <property type="evidence" value="ECO:0007669"/>
    <property type="project" value="UniProtKB-KW"/>
</dbReference>
<dbReference type="GO" id="GO:0046872">
    <property type="term" value="F:metal ion binding"/>
    <property type="evidence" value="ECO:0007669"/>
    <property type="project" value="UniProtKB-KW"/>
</dbReference>
<dbReference type="Proteomes" id="UP000269226">
    <property type="component" value="Chromosome"/>
</dbReference>
<evidence type="ECO:0000256" key="3">
    <source>
        <dbReference type="ARBA" id="ARBA00019010"/>
    </source>
</evidence>
<evidence type="ECO:0000256" key="5">
    <source>
        <dbReference type="ARBA" id="ARBA00022694"/>
    </source>
</evidence>
<dbReference type="GO" id="GO:0005737">
    <property type="term" value="C:cytoplasm"/>
    <property type="evidence" value="ECO:0007669"/>
    <property type="project" value="UniProtKB-SubCell"/>
</dbReference>
<dbReference type="GO" id="GO:0002949">
    <property type="term" value="P:tRNA threonylcarbamoyladenosine modification"/>
    <property type="evidence" value="ECO:0007669"/>
    <property type="project" value="InterPro"/>
</dbReference>
<evidence type="ECO:0000256" key="7">
    <source>
        <dbReference type="ARBA" id="ARBA00022741"/>
    </source>
</evidence>
<evidence type="ECO:0000256" key="8">
    <source>
        <dbReference type="ARBA" id="ARBA00022840"/>
    </source>
</evidence>
<evidence type="ECO:0000256" key="1">
    <source>
        <dbReference type="ARBA" id="ARBA00004496"/>
    </source>
</evidence>
<evidence type="ECO:0000256" key="6">
    <source>
        <dbReference type="ARBA" id="ARBA00022723"/>
    </source>
</evidence>
<keyword evidence="4" id="KW-0963">Cytoplasm</keyword>
<evidence type="ECO:0000256" key="10">
    <source>
        <dbReference type="ARBA" id="ARBA00032441"/>
    </source>
</evidence>
<name>A0A2Z5Y3E5_9ENTE</name>
<keyword evidence="7" id="KW-0547">Nucleotide-binding</keyword>
<keyword evidence="5" id="KW-0819">tRNA processing</keyword>
<evidence type="ECO:0000256" key="4">
    <source>
        <dbReference type="ARBA" id="ARBA00022490"/>
    </source>
</evidence>
<dbReference type="GeneID" id="57043730"/>
<gene>
    <name evidence="11" type="ORF">DAT561_1185</name>
</gene>
<evidence type="ECO:0000256" key="9">
    <source>
        <dbReference type="ARBA" id="ARBA00022842"/>
    </source>
</evidence>
<dbReference type="PANTHER" id="PTHR33540:SF2">
    <property type="entry name" value="TRNA THREONYLCARBAMOYLADENOSINE BIOSYNTHESIS PROTEIN TSAE"/>
    <property type="match status" value="1"/>
</dbReference>
<keyword evidence="8" id="KW-0067">ATP-binding</keyword>
<evidence type="ECO:0000313" key="11">
    <source>
        <dbReference type="EMBL" id="BBC61291.1"/>
    </source>
</evidence>
<dbReference type="NCBIfam" id="TIGR00150">
    <property type="entry name" value="T6A_YjeE"/>
    <property type="match status" value="1"/>
</dbReference>
<accession>A0A2Z5Y3E5</accession>
<evidence type="ECO:0000256" key="2">
    <source>
        <dbReference type="ARBA" id="ARBA00007599"/>
    </source>
</evidence>
<keyword evidence="6" id="KW-0479">Metal-binding</keyword>
<organism evidence="11 12">
    <name type="scientific">Melissococcus plutonius</name>
    <dbReference type="NCBI Taxonomy" id="33970"/>
    <lineage>
        <taxon>Bacteria</taxon>
        <taxon>Bacillati</taxon>
        <taxon>Bacillota</taxon>
        <taxon>Bacilli</taxon>
        <taxon>Lactobacillales</taxon>
        <taxon>Enterococcaceae</taxon>
        <taxon>Melissococcus</taxon>
    </lineage>
</organism>
<reference evidence="11 12" key="1">
    <citation type="submission" date="2018-01" db="EMBL/GenBank/DDBJ databases">
        <title>Whole genome sequence of Melissococcus plutonius DAT561.</title>
        <authorList>
            <person name="Okumura K."/>
            <person name="Takamatsu D."/>
            <person name="Okura M."/>
        </authorList>
    </citation>
    <scope>NUCLEOTIDE SEQUENCE [LARGE SCALE GENOMIC DNA]</scope>
    <source>
        <strain evidence="11 12">DAT561</strain>
    </source>
</reference>
<protein>
    <recommendedName>
        <fullName evidence="3">tRNA threonylcarbamoyladenosine biosynthesis protein TsaE</fullName>
    </recommendedName>
    <alternativeName>
        <fullName evidence="10">t(6)A37 threonylcarbamoyladenosine biosynthesis protein TsaE</fullName>
    </alternativeName>
</protein>
<sequence length="161" mass="18556">MEIKNADLETVEQLAKLIGKQVQPGNVIFLVGDLGAGKTTMTKGIAKGLDINRMVKSPTYTIIREYEEGRIPLYHMDIYRIGKNTEDLYLDEYFEGNGVSIVEWGNLLEEDTKPVDYLIIYLEKKESNPTTRLVRLQAIGRYSKQLLEQIQVKWKEERSDE</sequence>
<dbReference type="Gene3D" id="3.40.50.300">
    <property type="entry name" value="P-loop containing nucleotide triphosphate hydrolases"/>
    <property type="match status" value="1"/>
</dbReference>
<dbReference type="AlphaFoldDB" id="A0A2Z5Y3E5"/>
<dbReference type="InterPro" id="IPR027417">
    <property type="entry name" value="P-loop_NTPase"/>
</dbReference>
<dbReference type="PANTHER" id="PTHR33540">
    <property type="entry name" value="TRNA THREONYLCARBAMOYLADENOSINE BIOSYNTHESIS PROTEIN TSAE"/>
    <property type="match status" value="1"/>
</dbReference>
<comment type="subcellular location">
    <subcellularLocation>
        <location evidence="1">Cytoplasm</location>
    </subcellularLocation>
</comment>